<dbReference type="Proteomes" id="UP000623678">
    <property type="component" value="Unassembled WGS sequence"/>
</dbReference>
<feature type="domain" description="Xylose isomerase-like TIM barrel" evidence="1">
    <location>
        <begin position="24"/>
        <end position="251"/>
    </location>
</feature>
<evidence type="ECO:0000313" key="2">
    <source>
        <dbReference type="EMBL" id="MBC8584677.1"/>
    </source>
</evidence>
<dbReference type="Pfam" id="PF01261">
    <property type="entry name" value="AP_endonuc_2"/>
    <property type="match status" value="1"/>
</dbReference>
<protein>
    <submittedName>
        <fullName evidence="2">Sugar phosphate isomerase/epimerase</fullName>
    </submittedName>
</protein>
<evidence type="ECO:0000313" key="3">
    <source>
        <dbReference type="Proteomes" id="UP000623678"/>
    </source>
</evidence>
<dbReference type="GO" id="GO:0016853">
    <property type="term" value="F:isomerase activity"/>
    <property type="evidence" value="ECO:0007669"/>
    <property type="project" value="UniProtKB-KW"/>
</dbReference>
<dbReference type="AlphaFoldDB" id="A0A926EQ88"/>
<proteinExistence type="predicted"/>
<keyword evidence="2" id="KW-0413">Isomerase</keyword>
<dbReference type="RefSeq" id="WP_262394500.1">
    <property type="nucleotide sequence ID" value="NZ_JACRTD010000002.1"/>
</dbReference>
<accession>A0A926EQ88</accession>
<keyword evidence="3" id="KW-1185">Reference proteome</keyword>
<reference evidence="2" key="1">
    <citation type="submission" date="2020-08" db="EMBL/GenBank/DDBJ databases">
        <title>Genome public.</title>
        <authorList>
            <person name="Liu C."/>
            <person name="Sun Q."/>
        </authorList>
    </citation>
    <scope>NUCLEOTIDE SEQUENCE</scope>
    <source>
        <strain evidence="2">NSJ-64</strain>
    </source>
</reference>
<dbReference type="InterPro" id="IPR036237">
    <property type="entry name" value="Xyl_isomerase-like_sf"/>
</dbReference>
<evidence type="ECO:0000259" key="1">
    <source>
        <dbReference type="Pfam" id="PF01261"/>
    </source>
</evidence>
<dbReference type="SUPFAM" id="SSF51658">
    <property type="entry name" value="Xylose isomerase-like"/>
    <property type="match status" value="1"/>
</dbReference>
<dbReference type="PANTHER" id="PTHR12110">
    <property type="entry name" value="HYDROXYPYRUVATE ISOMERASE"/>
    <property type="match status" value="1"/>
</dbReference>
<dbReference type="InterPro" id="IPR050312">
    <property type="entry name" value="IolE/XylAMocC-like"/>
</dbReference>
<dbReference type="Gene3D" id="3.20.20.150">
    <property type="entry name" value="Divalent-metal-dependent TIM barrel enzymes"/>
    <property type="match status" value="1"/>
</dbReference>
<comment type="caution">
    <text evidence="2">The sequence shown here is derived from an EMBL/GenBank/DDBJ whole genome shotgun (WGS) entry which is preliminary data.</text>
</comment>
<dbReference type="EMBL" id="JACRTD010000002">
    <property type="protein sequence ID" value="MBC8584677.1"/>
    <property type="molecule type" value="Genomic_DNA"/>
</dbReference>
<gene>
    <name evidence="2" type="ORF">H8705_03695</name>
</gene>
<organism evidence="2 3">
    <name type="scientific">Youxingia wuxianensis</name>
    <dbReference type="NCBI Taxonomy" id="2763678"/>
    <lineage>
        <taxon>Bacteria</taxon>
        <taxon>Bacillati</taxon>
        <taxon>Bacillota</taxon>
        <taxon>Clostridia</taxon>
        <taxon>Eubacteriales</taxon>
        <taxon>Oscillospiraceae</taxon>
        <taxon>Youxingia</taxon>
    </lineage>
</organism>
<sequence>MLAGISTACLYPQPTEEALKYVTGIGVQAAEIFFNAPSELKDAFTRQLRRIADDGGTKIVSVHPFTSGLEPLLFFSEYKRRYYDGIELYKQYFHAANMLGAKFLIFHGNRRESSLSYENYFDLYGEVDYQAKKMGIRLAQENVPRCTSCCPEFFRRMRDYLPDSCFTLDIKQALRAGFSLEEMAASMGRNIVHLHISDHTEQCDCLPIGKGTLELGKFLRQVKELGFDGGVLLELYNHSYENQCELADSYETLLKTVENM</sequence>
<name>A0A926EQ88_9FIRM</name>
<dbReference type="InterPro" id="IPR013022">
    <property type="entry name" value="Xyl_isomerase-like_TIM-brl"/>
</dbReference>